<dbReference type="InterPro" id="IPR036061">
    <property type="entry name" value="CheW-like_dom_sf"/>
</dbReference>
<keyword evidence="8" id="KW-0808">Transferase</keyword>
<dbReference type="InterPro" id="IPR003594">
    <property type="entry name" value="HATPase_dom"/>
</dbReference>
<comment type="subcellular location">
    <subcellularLocation>
        <location evidence="2">Cytoplasm</location>
    </subcellularLocation>
</comment>
<keyword evidence="9" id="KW-0547">Nucleotide-binding</keyword>
<comment type="caution">
    <text evidence="19">The sequence shown here is derived from an EMBL/GenBank/DDBJ whole genome shotgun (WGS) entry which is preliminary data.</text>
</comment>
<dbReference type="InterPro" id="IPR004358">
    <property type="entry name" value="Sig_transdc_His_kin-like_C"/>
</dbReference>
<keyword evidence="5" id="KW-0963">Cytoplasm</keyword>
<organism evidence="19 20">
    <name type="scientific">Oribacterium asaccharolyticum ACB7</name>
    <dbReference type="NCBI Taxonomy" id="796944"/>
    <lineage>
        <taxon>Bacteria</taxon>
        <taxon>Bacillati</taxon>
        <taxon>Bacillota</taxon>
        <taxon>Clostridia</taxon>
        <taxon>Lachnospirales</taxon>
        <taxon>Lachnospiraceae</taxon>
        <taxon>Oribacterium</taxon>
    </lineage>
</organism>
<evidence type="ECO:0000256" key="13">
    <source>
        <dbReference type="ARBA" id="ARBA00035100"/>
    </source>
</evidence>
<evidence type="ECO:0000256" key="9">
    <source>
        <dbReference type="ARBA" id="ARBA00022741"/>
    </source>
</evidence>
<dbReference type="PRINTS" id="PR00344">
    <property type="entry name" value="BCTRLSENSOR"/>
</dbReference>
<dbReference type="HOGENOM" id="CLU_000650_3_6_9"/>
<accession>G9WW16</accession>
<dbReference type="Gene3D" id="2.30.30.40">
    <property type="entry name" value="SH3 Domains"/>
    <property type="match status" value="1"/>
</dbReference>
<evidence type="ECO:0000256" key="1">
    <source>
        <dbReference type="ARBA" id="ARBA00000085"/>
    </source>
</evidence>
<dbReference type="SUPFAM" id="SSF50341">
    <property type="entry name" value="CheW-like"/>
    <property type="match status" value="1"/>
</dbReference>
<keyword evidence="12" id="KW-0902">Two-component regulatory system</keyword>
<dbReference type="CDD" id="cd16916">
    <property type="entry name" value="HATPase_CheA-like"/>
    <property type="match status" value="1"/>
</dbReference>
<dbReference type="SUPFAM" id="SSF55874">
    <property type="entry name" value="ATPase domain of HSP90 chaperone/DNA topoisomerase II/histidine kinase"/>
    <property type="match status" value="1"/>
</dbReference>
<dbReference type="GO" id="GO:0000155">
    <property type="term" value="F:phosphorelay sensor kinase activity"/>
    <property type="evidence" value="ECO:0007669"/>
    <property type="project" value="InterPro"/>
</dbReference>
<dbReference type="PATRIC" id="fig|796944.3.peg.1839"/>
<evidence type="ECO:0000256" key="2">
    <source>
        <dbReference type="ARBA" id="ARBA00004496"/>
    </source>
</evidence>
<feature type="region of interest" description="Disordered" evidence="15">
    <location>
        <begin position="256"/>
        <end position="291"/>
    </location>
</feature>
<dbReference type="Pfam" id="PF02518">
    <property type="entry name" value="HATPase_c"/>
    <property type="match status" value="1"/>
</dbReference>
<dbReference type="Pfam" id="PF01627">
    <property type="entry name" value="Hpt"/>
    <property type="match status" value="1"/>
</dbReference>
<comment type="function">
    <text evidence="13">Involved in the transmission of sensory signals from the chemoreceptors to the flagellar motors. CheA is autophosphorylated; it can transfer its phosphate group to either CheB or CheY.</text>
</comment>
<name>G9WW16_9FIRM</name>
<dbReference type="RefSeq" id="WP_009536908.1">
    <property type="nucleotide sequence ID" value="NZ_JH414505.1"/>
</dbReference>
<dbReference type="CDD" id="cd00088">
    <property type="entry name" value="HPT"/>
    <property type="match status" value="1"/>
</dbReference>
<dbReference type="GO" id="GO:0005524">
    <property type="term" value="F:ATP binding"/>
    <property type="evidence" value="ECO:0007669"/>
    <property type="project" value="UniProtKB-KW"/>
</dbReference>
<dbReference type="InterPro" id="IPR036097">
    <property type="entry name" value="HisK_dim/P_sf"/>
</dbReference>
<dbReference type="SUPFAM" id="SSF47384">
    <property type="entry name" value="Homodimeric domain of signal transducing histidine kinase"/>
    <property type="match status" value="1"/>
</dbReference>
<comment type="catalytic activity">
    <reaction evidence="1">
        <text>ATP + protein L-histidine = ADP + protein N-phospho-L-histidine.</text>
        <dbReference type="EC" id="2.7.13.3"/>
    </reaction>
</comment>
<evidence type="ECO:0000256" key="7">
    <source>
        <dbReference type="ARBA" id="ARBA00022553"/>
    </source>
</evidence>
<evidence type="ECO:0000256" key="10">
    <source>
        <dbReference type="ARBA" id="ARBA00022777"/>
    </source>
</evidence>
<dbReference type="EMBL" id="AFZD01000018">
    <property type="protein sequence ID" value="EHL10953.1"/>
    <property type="molecule type" value="Genomic_DNA"/>
</dbReference>
<evidence type="ECO:0000259" key="16">
    <source>
        <dbReference type="PROSITE" id="PS50109"/>
    </source>
</evidence>
<evidence type="ECO:0000259" key="18">
    <source>
        <dbReference type="PROSITE" id="PS50894"/>
    </source>
</evidence>
<dbReference type="InterPro" id="IPR002545">
    <property type="entry name" value="CheW-lke_dom"/>
</dbReference>
<dbReference type="InterPro" id="IPR005467">
    <property type="entry name" value="His_kinase_dom"/>
</dbReference>
<evidence type="ECO:0000256" key="3">
    <source>
        <dbReference type="ARBA" id="ARBA00012438"/>
    </source>
</evidence>
<dbReference type="Gene3D" id="1.20.120.160">
    <property type="entry name" value="HPT domain"/>
    <property type="match status" value="1"/>
</dbReference>
<evidence type="ECO:0000256" key="8">
    <source>
        <dbReference type="ARBA" id="ARBA00022679"/>
    </source>
</evidence>
<dbReference type="GO" id="GO:0005737">
    <property type="term" value="C:cytoplasm"/>
    <property type="evidence" value="ECO:0007669"/>
    <property type="project" value="UniProtKB-SubCell"/>
</dbReference>
<dbReference type="PROSITE" id="PS50851">
    <property type="entry name" value="CHEW"/>
    <property type="match status" value="1"/>
</dbReference>
<dbReference type="Gene3D" id="3.30.565.10">
    <property type="entry name" value="Histidine kinase-like ATPase, C-terminal domain"/>
    <property type="match status" value="1"/>
</dbReference>
<feature type="compositionally biased region" description="Basic and acidic residues" evidence="15">
    <location>
        <begin position="256"/>
        <end position="265"/>
    </location>
</feature>
<keyword evidence="20" id="KW-1185">Reference proteome</keyword>
<dbReference type="SMART" id="SM00387">
    <property type="entry name" value="HATPase_c"/>
    <property type="match status" value="1"/>
</dbReference>
<evidence type="ECO:0000256" key="14">
    <source>
        <dbReference type="PROSITE-ProRule" id="PRU00110"/>
    </source>
</evidence>
<dbReference type="InterPro" id="IPR010808">
    <property type="entry name" value="CheA_P2-bd"/>
</dbReference>
<dbReference type="EC" id="2.7.13.3" evidence="3"/>
<proteinExistence type="predicted"/>
<dbReference type="PANTHER" id="PTHR43395">
    <property type="entry name" value="SENSOR HISTIDINE KINASE CHEA"/>
    <property type="match status" value="1"/>
</dbReference>
<dbReference type="PROSITE" id="PS50109">
    <property type="entry name" value="HIS_KIN"/>
    <property type="match status" value="1"/>
</dbReference>
<dbReference type="InterPro" id="IPR051315">
    <property type="entry name" value="Bact_Chemotaxis_CheA"/>
</dbReference>
<gene>
    <name evidence="19" type="ORF">HMPREF9624_01100</name>
</gene>
<evidence type="ECO:0000256" key="5">
    <source>
        <dbReference type="ARBA" id="ARBA00022490"/>
    </source>
</evidence>
<dbReference type="AlphaFoldDB" id="G9WW16"/>
<feature type="compositionally biased region" description="Low complexity" evidence="15">
    <location>
        <begin position="282"/>
        <end position="291"/>
    </location>
</feature>
<evidence type="ECO:0000256" key="12">
    <source>
        <dbReference type="ARBA" id="ARBA00023012"/>
    </source>
</evidence>
<dbReference type="Pfam" id="PF07194">
    <property type="entry name" value="P2"/>
    <property type="match status" value="1"/>
</dbReference>
<protein>
    <recommendedName>
        <fullName evidence="4">Chemotaxis protein CheA</fullName>
        <ecNumber evidence="3">2.7.13.3</ecNumber>
    </recommendedName>
</protein>
<feature type="domain" description="Histidine kinase" evidence="16">
    <location>
        <begin position="343"/>
        <end position="549"/>
    </location>
</feature>
<dbReference type="PANTHER" id="PTHR43395:SF10">
    <property type="entry name" value="CHEMOTAXIS PROTEIN CHEA"/>
    <property type="match status" value="1"/>
</dbReference>
<sequence length="692" mass="76484">MDSTMEGMLDTYLLETESLLDKLDEMLIAAEKVGDFSTDDVNEIFRIMHTIKGSSAMMEFTPISSIAHHIEDMFFFIRDKGIDSLNGEQKRELFDLMFRSEDYLRSGLEKVKAGEELDNNVDAFAGEINGFLAKISGKGGDNSAAGAASTQTASASGERVLPNDPTAKKFIHVFLDEGIGMENLRAFMIVNAIKEFDLEFRYYPEDMDSNPETAQSIIDSGFFLAFDNDETLDKGEKVLREQSHILSYEIVEGKKEEAKKEETGNAKESTPKAQGDKDNGNAQQAAQQKSAAPVKQSLISVNLQKLDSLNDLVGEIVITESMVTSSPVLRMLPQESLDNFMKSARQLRKLTDDLQDIAMSLRMVSISGVFQKMNRIVRDMKQKLGKEVKLTIIGEDTEVDKTIVDSIQDPLMHIVRNSMDHGIEETKEERIAAGKDAEGELTLSAFHTSSEVIITVADDGYGMNPEKLLDKAEEKGLLYKPRSEYSKKEALGLIMLPGFSTNQSVTEFSGRGVGMDVVKKNLESVGGTISISSELGKGSTFTMKIPLTLAIMDGMKVNVGDSIFTIPIVNIRQSFKVDDAEVVFDENGNEMVKRMDVFYPIVRLNNFYGIEGKYTDLADGVLIWVEANDKSCCLFVDDLIGEQQVVVKPLPAYFNAYNLKDSGINGCSILGDGNICIILDVLGLYSQAIENN</sequence>
<keyword evidence="7 14" id="KW-0597">Phosphoprotein</keyword>
<evidence type="ECO:0000256" key="15">
    <source>
        <dbReference type="SAM" id="MobiDB-lite"/>
    </source>
</evidence>
<reference evidence="19 20" key="1">
    <citation type="submission" date="2011-08" db="EMBL/GenBank/DDBJ databases">
        <title>The Genome Sequence of Oribacterium sp. ACB7.</title>
        <authorList>
            <consortium name="The Broad Institute Genome Sequencing Platform"/>
            <person name="Earl A."/>
            <person name="Ward D."/>
            <person name="Feldgarden M."/>
            <person name="Gevers D."/>
            <person name="Sizova M."/>
            <person name="Hazen A."/>
            <person name="Epstein S."/>
            <person name="Young S.K."/>
            <person name="Zeng Q."/>
            <person name="Gargeya S."/>
            <person name="Fitzgerald M."/>
            <person name="Haas B."/>
            <person name="Abouelleil A."/>
            <person name="Alvarado L."/>
            <person name="Arachchi H.M."/>
            <person name="Berlin A."/>
            <person name="Brown A."/>
            <person name="Chapman S.B."/>
            <person name="Chen Z."/>
            <person name="Dunbar C."/>
            <person name="Freedman E."/>
            <person name="Gearin G."/>
            <person name="Gellesch M."/>
            <person name="Goldberg J."/>
            <person name="Griggs A."/>
            <person name="Gujja S."/>
            <person name="Heiman D."/>
            <person name="Howarth C."/>
            <person name="Larson L."/>
            <person name="Lui A."/>
            <person name="MacDonald P.J.P."/>
            <person name="Montmayeur A."/>
            <person name="Murphy C."/>
            <person name="Neiman D."/>
            <person name="Pearson M."/>
            <person name="Priest M."/>
            <person name="Roberts A."/>
            <person name="Saif S."/>
            <person name="Shea T."/>
            <person name="Shenoy N."/>
            <person name="Sisk P."/>
            <person name="Stolte C."/>
            <person name="Sykes S."/>
            <person name="Wortman J."/>
            <person name="Nusbaum C."/>
            <person name="Birren B."/>
        </authorList>
    </citation>
    <scope>NUCLEOTIDE SEQUENCE [LARGE SCALE GENOMIC DNA]</scope>
    <source>
        <strain evidence="19 20">ACB7</strain>
    </source>
</reference>
<feature type="modified residue" description="Phosphohistidine" evidence="14">
    <location>
        <position position="49"/>
    </location>
</feature>
<evidence type="ECO:0000256" key="4">
    <source>
        <dbReference type="ARBA" id="ARBA00021495"/>
    </source>
</evidence>
<dbReference type="Pfam" id="PF01584">
    <property type="entry name" value="CheW"/>
    <property type="match status" value="1"/>
</dbReference>
<dbReference type="InterPro" id="IPR008207">
    <property type="entry name" value="Sig_transdc_His_kin_Hpt_dom"/>
</dbReference>
<feature type="domain" description="HPt" evidence="18">
    <location>
        <begin position="1"/>
        <end position="111"/>
    </location>
</feature>
<dbReference type="SMART" id="SM01231">
    <property type="entry name" value="H-kinase_dim"/>
    <property type="match status" value="1"/>
</dbReference>
<evidence type="ECO:0000313" key="20">
    <source>
        <dbReference type="Proteomes" id="UP000003527"/>
    </source>
</evidence>
<dbReference type="PROSITE" id="PS50894">
    <property type="entry name" value="HPT"/>
    <property type="match status" value="1"/>
</dbReference>
<dbReference type="Gene3D" id="1.10.287.560">
    <property type="entry name" value="Histidine kinase CheA-like, homodimeric domain"/>
    <property type="match status" value="1"/>
</dbReference>
<keyword evidence="10" id="KW-0418">Kinase</keyword>
<dbReference type="SMART" id="SM00073">
    <property type="entry name" value="HPT"/>
    <property type="match status" value="1"/>
</dbReference>
<dbReference type="InterPro" id="IPR035891">
    <property type="entry name" value="CheY-binding_CheA"/>
</dbReference>
<dbReference type="InterPro" id="IPR036890">
    <property type="entry name" value="HATPase_C_sf"/>
</dbReference>
<evidence type="ECO:0000259" key="17">
    <source>
        <dbReference type="PROSITE" id="PS50851"/>
    </source>
</evidence>
<dbReference type="Pfam" id="PF02895">
    <property type="entry name" value="H-kinase_dim"/>
    <property type="match status" value="1"/>
</dbReference>
<dbReference type="Proteomes" id="UP000003527">
    <property type="component" value="Unassembled WGS sequence"/>
</dbReference>
<evidence type="ECO:0000256" key="11">
    <source>
        <dbReference type="ARBA" id="ARBA00022840"/>
    </source>
</evidence>
<dbReference type="GO" id="GO:0006935">
    <property type="term" value="P:chemotaxis"/>
    <property type="evidence" value="ECO:0007669"/>
    <property type="project" value="UniProtKB-KW"/>
</dbReference>
<dbReference type="SUPFAM" id="SSF55052">
    <property type="entry name" value="CheY-binding domain of CheA"/>
    <property type="match status" value="1"/>
</dbReference>
<keyword evidence="11" id="KW-0067">ATP-binding</keyword>
<dbReference type="InterPro" id="IPR037006">
    <property type="entry name" value="CheA-like_homodim_sf"/>
</dbReference>
<keyword evidence="6" id="KW-0145">Chemotaxis</keyword>
<dbReference type="InterPro" id="IPR036641">
    <property type="entry name" value="HPT_dom_sf"/>
</dbReference>
<feature type="domain" description="CheW-like" evidence="17">
    <location>
        <begin position="551"/>
        <end position="690"/>
    </location>
</feature>
<dbReference type="FunFam" id="3.30.565.10:FF:000016">
    <property type="entry name" value="Chemotaxis protein CheA, putative"/>
    <property type="match status" value="1"/>
</dbReference>
<dbReference type="SUPFAM" id="SSF47226">
    <property type="entry name" value="Histidine-containing phosphotransfer domain, HPT domain"/>
    <property type="match status" value="1"/>
</dbReference>
<evidence type="ECO:0000313" key="19">
    <source>
        <dbReference type="EMBL" id="EHL10953.1"/>
    </source>
</evidence>
<dbReference type="InterPro" id="IPR004105">
    <property type="entry name" value="CheA-like_dim"/>
</dbReference>
<evidence type="ECO:0000256" key="6">
    <source>
        <dbReference type="ARBA" id="ARBA00022500"/>
    </source>
</evidence>
<dbReference type="SMART" id="SM00260">
    <property type="entry name" value="CheW"/>
    <property type="match status" value="1"/>
</dbReference>